<proteinExistence type="predicted"/>
<dbReference type="InterPro" id="IPR029009">
    <property type="entry name" value="ASB_dom_sf"/>
</dbReference>
<keyword evidence="12" id="KW-1185">Reference proteome</keyword>
<reference evidence="11 12" key="1">
    <citation type="submission" date="2019-05" db="EMBL/GenBank/DDBJ databases">
        <title>The compact genome of Giardia muris reveals important steps in the evolution of intestinal protozoan parasites.</title>
        <authorList>
            <person name="Xu F."/>
            <person name="Jimenez-Gonzalez A."/>
            <person name="Einarsson E."/>
            <person name="Astvaldsson A."/>
            <person name="Peirasmaki D."/>
            <person name="Eckmann L."/>
            <person name="Andersson J.O."/>
            <person name="Svard S.G."/>
            <person name="Jerlstrom-Hultqvist J."/>
        </authorList>
    </citation>
    <scope>NUCLEOTIDE SEQUENCE [LARGE SCALE GENOMIC DNA]</scope>
    <source>
        <strain evidence="11 12">Roberts-Thomson</strain>
    </source>
</reference>
<dbReference type="InterPro" id="IPR005131">
    <property type="entry name" value="Ser_deHydtase_bsu"/>
</dbReference>
<dbReference type="AlphaFoldDB" id="A0A4Z1SRQ1"/>
<gene>
    <name evidence="11" type="ORF">GMRT_12746</name>
</gene>
<dbReference type="PANTHER" id="PTHR30182:SF1">
    <property type="entry name" value="L-SERINE DEHYDRATASE 1"/>
    <property type="match status" value="1"/>
</dbReference>
<dbReference type="OrthoDB" id="192663at2759"/>
<sequence length="507" mass="54973">MDVEDFKAKPALQHGGKLFVMDSYVPNNITYPKSLKRMESLRLMYKIGYGPSSSHTMGPRFASERFAAHFPERQYFCTLYGSLAQTGRGHLTDAAIADVLKGCQFTWLPTQELPRHTNGMLLEARDEAGNVVGRELYYSIGGGSIEPGNLEDLKKAKTIGESSVQEANAGAAEIAQPTAPSAESPYKDFLLFSDIRKWCKEHDENLHEFVYRFDEPTIKEHLGNVWNAMKEAVERGLSKITPIEASRHLHYPRKAHAYYARARQIESMYEGKTMPERMCALHKNLLLLAYTLAVSEENGSAGGNVVTAPTCGACGVVPGCMYYYYSELDVPDDVIVDALATGGIIGTVAKCNGSVSGAEAGCQAEIGVGSSMAAAAICYLLHYLDVRSGKPALTPAALVECAEVAATASLQHALGMTCDPVMGIVVEPCIERNGAFAQRAHHAAELALAGAHDNLLSWDEVIHTMLVTGHDIPFELRESSQGGLAHFYCLDDITDGAMVRSTGPLST</sequence>
<dbReference type="GO" id="GO:0003941">
    <property type="term" value="F:L-serine ammonia-lyase activity"/>
    <property type="evidence" value="ECO:0007669"/>
    <property type="project" value="InterPro"/>
</dbReference>
<keyword evidence="8" id="KW-0456">Lyase</keyword>
<organism evidence="11 12">
    <name type="scientific">Giardia muris</name>
    <dbReference type="NCBI Taxonomy" id="5742"/>
    <lineage>
        <taxon>Eukaryota</taxon>
        <taxon>Metamonada</taxon>
        <taxon>Diplomonadida</taxon>
        <taxon>Hexamitidae</taxon>
        <taxon>Giardiinae</taxon>
        <taxon>Giardia</taxon>
    </lineage>
</organism>
<dbReference type="InterPro" id="IPR051318">
    <property type="entry name" value="Fe-S_L-Ser"/>
</dbReference>
<evidence type="ECO:0000259" key="10">
    <source>
        <dbReference type="Pfam" id="PF03315"/>
    </source>
</evidence>
<keyword evidence="3" id="KW-0312">Gluconeogenesis</keyword>
<dbReference type="InterPro" id="IPR005130">
    <property type="entry name" value="Ser_deHydtase-like_asu"/>
</dbReference>
<evidence type="ECO:0000313" key="11">
    <source>
        <dbReference type="EMBL" id="TNJ28582.1"/>
    </source>
</evidence>
<dbReference type="EMBL" id="VDLU01000002">
    <property type="protein sequence ID" value="TNJ28582.1"/>
    <property type="molecule type" value="Genomic_DNA"/>
</dbReference>
<dbReference type="VEuPathDB" id="GiardiaDB:GMRT_12746"/>
<dbReference type="GO" id="GO:0006094">
    <property type="term" value="P:gluconeogenesis"/>
    <property type="evidence" value="ECO:0007669"/>
    <property type="project" value="UniProtKB-KW"/>
</dbReference>
<evidence type="ECO:0000256" key="7">
    <source>
        <dbReference type="ARBA" id="ARBA00023014"/>
    </source>
</evidence>
<evidence type="ECO:0000259" key="9">
    <source>
        <dbReference type="Pfam" id="PF03313"/>
    </source>
</evidence>
<dbReference type="GO" id="GO:0051539">
    <property type="term" value="F:4 iron, 4 sulfur cluster binding"/>
    <property type="evidence" value="ECO:0007669"/>
    <property type="project" value="UniProtKB-KW"/>
</dbReference>
<protein>
    <submittedName>
        <fullName evidence="11">L-serine dehydratase</fullName>
    </submittedName>
</protein>
<comment type="pathway">
    <text evidence="2">Carbohydrate biosynthesis; gluconeogenesis.</text>
</comment>
<keyword evidence="7" id="KW-0411">Iron-sulfur</keyword>
<evidence type="ECO:0000256" key="4">
    <source>
        <dbReference type="ARBA" id="ARBA00022485"/>
    </source>
</evidence>
<name>A0A4Z1SRQ1_GIAMU</name>
<keyword evidence="6" id="KW-0408">Iron</keyword>
<feature type="domain" description="Serine dehydratase beta chain" evidence="10">
    <location>
        <begin position="107"/>
        <end position="145"/>
    </location>
</feature>
<keyword evidence="4" id="KW-0004">4Fe-4S</keyword>
<comment type="caution">
    <text evidence="11">The sequence shown here is derived from an EMBL/GenBank/DDBJ whole genome shotgun (WGS) entry which is preliminary data.</text>
</comment>
<evidence type="ECO:0000256" key="2">
    <source>
        <dbReference type="ARBA" id="ARBA00004742"/>
    </source>
</evidence>
<evidence type="ECO:0000256" key="5">
    <source>
        <dbReference type="ARBA" id="ARBA00022723"/>
    </source>
</evidence>
<feature type="domain" description="Serine dehydratase beta chain" evidence="10">
    <location>
        <begin position="44"/>
        <end position="106"/>
    </location>
</feature>
<accession>A0A4Z1SRQ1</accession>
<evidence type="ECO:0000256" key="1">
    <source>
        <dbReference type="ARBA" id="ARBA00001966"/>
    </source>
</evidence>
<dbReference type="Proteomes" id="UP000315496">
    <property type="component" value="Chromosome 2"/>
</dbReference>
<dbReference type="SUPFAM" id="SSF143548">
    <property type="entry name" value="Serine metabolism enzymes domain"/>
    <property type="match status" value="1"/>
</dbReference>
<feature type="domain" description="Serine dehydratase-like alpha subunit" evidence="9">
    <location>
        <begin position="209"/>
        <end position="485"/>
    </location>
</feature>
<evidence type="ECO:0000256" key="6">
    <source>
        <dbReference type="ARBA" id="ARBA00023004"/>
    </source>
</evidence>
<dbReference type="PANTHER" id="PTHR30182">
    <property type="entry name" value="L-SERINE DEHYDRATASE"/>
    <property type="match status" value="1"/>
</dbReference>
<dbReference type="GO" id="GO:0046872">
    <property type="term" value="F:metal ion binding"/>
    <property type="evidence" value="ECO:0007669"/>
    <property type="project" value="UniProtKB-KW"/>
</dbReference>
<evidence type="ECO:0000256" key="8">
    <source>
        <dbReference type="ARBA" id="ARBA00023239"/>
    </source>
</evidence>
<evidence type="ECO:0000313" key="12">
    <source>
        <dbReference type="Proteomes" id="UP000315496"/>
    </source>
</evidence>
<dbReference type="Pfam" id="PF03315">
    <property type="entry name" value="SDH_beta"/>
    <property type="match status" value="2"/>
</dbReference>
<dbReference type="Pfam" id="PF03313">
    <property type="entry name" value="SDH_alpha"/>
    <property type="match status" value="1"/>
</dbReference>
<evidence type="ECO:0000256" key="3">
    <source>
        <dbReference type="ARBA" id="ARBA00022432"/>
    </source>
</evidence>
<comment type="cofactor">
    <cofactor evidence="1">
        <name>[4Fe-4S] cluster</name>
        <dbReference type="ChEBI" id="CHEBI:49883"/>
    </cofactor>
</comment>
<dbReference type="Gene3D" id="3.30.1330.90">
    <property type="entry name" value="D-3-phosphoglycerate dehydrogenase, domain 3"/>
    <property type="match status" value="2"/>
</dbReference>
<keyword evidence="5" id="KW-0479">Metal-binding</keyword>